<evidence type="ECO:0000256" key="4">
    <source>
        <dbReference type="ARBA" id="ARBA00022825"/>
    </source>
</evidence>
<dbReference type="InterPro" id="IPR023827">
    <property type="entry name" value="Peptidase_S8_Asp-AS"/>
</dbReference>
<feature type="signal peptide" evidence="6">
    <location>
        <begin position="1"/>
        <end position="28"/>
    </location>
</feature>
<dbReference type="InterPro" id="IPR005546">
    <property type="entry name" value="Autotransporte_beta"/>
</dbReference>
<dbReference type="STRING" id="735517.SAMN05444272_3643"/>
<evidence type="ECO:0000313" key="8">
    <source>
        <dbReference type="EMBL" id="SHM96926.1"/>
    </source>
</evidence>
<gene>
    <name evidence="8" type="ORF">SAMN05444272_3643</name>
</gene>
<dbReference type="PANTHER" id="PTHR42884">
    <property type="entry name" value="PROPROTEIN CONVERTASE SUBTILISIN/KEXIN-RELATED"/>
    <property type="match status" value="1"/>
</dbReference>
<keyword evidence="9" id="KW-1185">Reference proteome</keyword>
<dbReference type="EMBL" id="FRBW01000004">
    <property type="protein sequence ID" value="SHM96926.1"/>
    <property type="molecule type" value="Genomic_DNA"/>
</dbReference>
<dbReference type="GO" id="GO:0016485">
    <property type="term" value="P:protein processing"/>
    <property type="evidence" value="ECO:0007669"/>
    <property type="project" value="TreeGrafter"/>
</dbReference>
<dbReference type="Pfam" id="PF03797">
    <property type="entry name" value="Autotransporter"/>
    <property type="match status" value="1"/>
</dbReference>
<dbReference type="Pfam" id="PF00082">
    <property type="entry name" value="Peptidase_S8"/>
    <property type="match status" value="1"/>
</dbReference>
<dbReference type="PROSITE" id="PS00136">
    <property type="entry name" value="SUBTILASE_ASP"/>
    <property type="match status" value="1"/>
</dbReference>
<feature type="chain" id="PRO_5009928307" evidence="6">
    <location>
        <begin position="29"/>
        <end position="674"/>
    </location>
</feature>
<name>A0A1M7N0R5_9HYPH</name>
<dbReference type="GO" id="GO:0004252">
    <property type="term" value="F:serine-type endopeptidase activity"/>
    <property type="evidence" value="ECO:0007669"/>
    <property type="project" value="UniProtKB-UniRule"/>
</dbReference>
<evidence type="ECO:0000256" key="1">
    <source>
        <dbReference type="ARBA" id="ARBA00022670"/>
    </source>
</evidence>
<protein>
    <submittedName>
        <fullName evidence="8">Serine protease, subtilisin family</fullName>
    </submittedName>
</protein>
<keyword evidence="4 5" id="KW-0720">Serine protease</keyword>
<feature type="active site" description="Charge relay system" evidence="5">
    <location>
        <position position="95"/>
    </location>
</feature>
<dbReference type="PROSITE" id="PS00138">
    <property type="entry name" value="SUBTILASE_SER"/>
    <property type="match status" value="1"/>
</dbReference>
<dbReference type="SUPFAM" id="SSF103515">
    <property type="entry name" value="Autotransporter"/>
    <property type="match status" value="1"/>
</dbReference>
<accession>A0A1M7N0R5</accession>
<dbReference type="InterPro" id="IPR034061">
    <property type="entry name" value="Peptidases_S8_Autotransporter"/>
</dbReference>
<dbReference type="RefSeq" id="WP_084082113.1">
    <property type="nucleotide sequence ID" value="NZ_FRBW01000004.1"/>
</dbReference>
<organism evidence="8 9">
    <name type="scientific">Roseibium suaedae</name>
    <dbReference type="NCBI Taxonomy" id="735517"/>
    <lineage>
        <taxon>Bacteria</taxon>
        <taxon>Pseudomonadati</taxon>
        <taxon>Pseudomonadota</taxon>
        <taxon>Alphaproteobacteria</taxon>
        <taxon>Hyphomicrobiales</taxon>
        <taxon>Stappiaceae</taxon>
        <taxon>Roseibium</taxon>
    </lineage>
</organism>
<dbReference type="Gene3D" id="3.40.50.200">
    <property type="entry name" value="Peptidase S8/S53 domain"/>
    <property type="match status" value="1"/>
</dbReference>
<dbReference type="PRINTS" id="PR00723">
    <property type="entry name" value="SUBTILISIN"/>
</dbReference>
<reference evidence="8 9" key="1">
    <citation type="submission" date="2016-11" db="EMBL/GenBank/DDBJ databases">
        <authorList>
            <person name="Jaros S."/>
            <person name="Januszkiewicz K."/>
            <person name="Wedrychowicz H."/>
        </authorList>
    </citation>
    <scope>NUCLEOTIDE SEQUENCE [LARGE SCALE GENOMIC DNA]</scope>
    <source>
        <strain evidence="8 9">DSM 22153</strain>
    </source>
</reference>
<feature type="active site" description="Charge relay system" evidence="5">
    <location>
        <position position="61"/>
    </location>
</feature>
<feature type="active site" description="Charge relay system" evidence="5">
    <location>
        <position position="282"/>
    </location>
</feature>
<evidence type="ECO:0000256" key="5">
    <source>
        <dbReference type="PROSITE-ProRule" id="PRU01240"/>
    </source>
</evidence>
<dbReference type="PROSITE" id="PS51208">
    <property type="entry name" value="AUTOTRANSPORTER"/>
    <property type="match status" value="1"/>
</dbReference>
<evidence type="ECO:0000313" key="9">
    <source>
        <dbReference type="Proteomes" id="UP000186002"/>
    </source>
</evidence>
<dbReference type="GO" id="GO:0016020">
    <property type="term" value="C:membrane"/>
    <property type="evidence" value="ECO:0007669"/>
    <property type="project" value="TreeGrafter"/>
</dbReference>
<sequence>MSSRNGRLLPLFAIAAASFPVLTGTARADEYSAQWGLLMTGANIAHSRGYTGAGVTVGVMDSGVLATHPDLIANLSPLSMNGSTFGPSLTDDNGHGTHVTGIIAATANGVGMMGVAPGASVASLAIMDSTGAIENDYVARVLDYGLSNGIEFFNNSWGSYVYVPSGDLNADRATFETENSVLLAAARDAVARNGVLVFATGNDGAMDAGVESALPYLYPELTENWIAVTAIGPDGNMPAYANRCGVAMSWCITAPGGGDDEAADGIYSTSNDGTYVRFSGTSMATPHVTGALAIARQMFPNASSTDLAQLVLKTATDIGTAGLDAETGWGLLNLDNLTRTKDGATANAFANSSLARKQTLNLVQSVIDNRAAGLFDRQGADSATLSTNGPAPVESPLRYWLQPLAGVSLTSGSGGSSNMTSRVGGLMAGAEILLTDTFRAGAGAGYTATASHGGGDRSHQNGLYATLYGAFSQDMLFAEANAGVARFEGATRRNSISGTSGTVLGSSLSGNTESTDVGVWLSGRLGMAFETSALTAKPFISGRVSNMSQGSGTENGAGIFGVALESKTSTGGEAGAGVRLAFNPVKTESLSVTPAMELAYARDLGPASESRTVTLLGSPVTGSSSRIGRDVFRVNLGVHAANLTETVTAKLSYGGELRSNAQSHSLNAGLAFRF</sequence>
<dbReference type="InterPro" id="IPR023828">
    <property type="entry name" value="Peptidase_S8_Ser-AS"/>
</dbReference>
<dbReference type="CDD" id="cd04848">
    <property type="entry name" value="Peptidases_S8_Autotransporter_serine_protease_like"/>
    <property type="match status" value="1"/>
</dbReference>
<dbReference type="OrthoDB" id="9816306at2"/>
<dbReference type="SMART" id="SM00869">
    <property type="entry name" value="Autotransporter"/>
    <property type="match status" value="1"/>
</dbReference>
<feature type="domain" description="Autotransporter" evidence="7">
    <location>
        <begin position="392"/>
        <end position="674"/>
    </location>
</feature>
<dbReference type="SUPFAM" id="SSF52743">
    <property type="entry name" value="Subtilisin-like"/>
    <property type="match status" value="1"/>
</dbReference>
<evidence type="ECO:0000256" key="6">
    <source>
        <dbReference type="SAM" id="SignalP"/>
    </source>
</evidence>
<keyword evidence="2 6" id="KW-0732">Signal</keyword>
<dbReference type="Proteomes" id="UP000186002">
    <property type="component" value="Unassembled WGS sequence"/>
</dbReference>
<comment type="similarity">
    <text evidence="5">Belongs to the peptidase S8 family.</text>
</comment>
<dbReference type="Gene3D" id="2.40.128.130">
    <property type="entry name" value="Autotransporter beta-domain"/>
    <property type="match status" value="1"/>
</dbReference>
<dbReference type="InterPro" id="IPR022398">
    <property type="entry name" value="Peptidase_S8_His-AS"/>
</dbReference>
<dbReference type="AlphaFoldDB" id="A0A1M7N0R5"/>
<dbReference type="InterPro" id="IPR000209">
    <property type="entry name" value="Peptidase_S8/S53_dom"/>
</dbReference>
<evidence type="ECO:0000256" key="2">
    <source>
        <dbReference type="ARBA" id="ARBA00022729"/>
    </source>
</evidence>
<dbReference type="PROSITE" id="PS00137">
    <property type="entry name" value="SUBTILASE_HIS"/>
    <property type="match status" value="1"/>
</dbReference>
<proteinExistence type="inferred from homology"/>
<keyword evidence="1 5" id="KW-0645">Protease</keyword>
<dbReference type="InterPro" id="IPR015500">
    <property type="entry name" value="Peptidase_S8_subtilisin-rel"/>
</dbReference>
<dbReference type="InterPro" id="IPR036709">
    <property type="entry name" value="Autotransporte_beta_dom_sf"/>
</dbReference>
<dbReference type="InterPro" id="IPR036852">
    <property type="entry name" value="Peptidase_S8/S53_dom_sf"/>
</dbReference>
<dbReference type="PROSITE" id="PS51892">
    <property type="entry name" value="SUBTILASE"/>
    <property type="match status" value="1"/>
</dbReference>
<dbReference type="PANTHER" id="PTHR42884:SF14">
    <property type="entry name" value="NEUROENDOCRINE CONVERTASE 1"/>
    <property type="match status" value="1"/>
</dbReference>
<keyword evidence="3 5" id="KW-0378">Hydrolase</keyword>
<evidence type="ECO:0000256" key="3">
    <source>
        <dbReference type="ARBA" id="ARBA00022801"/>
    </source>
</evidence>
<evidence type="ECO:0000259" key="7">
    <source>
        <dbReference type="PROSITE" id="PS51208"/>
    </source>
</evidence>